<reference evidence="2 3" key="1">
    <citation type="journal article" date="2021" name="bioRxiv">
        <title>Chromosome-scale and haplotype-resolved genome assembly of a tetraploid potato cultivar.</title>
        <authorList>
            <person name="Sun H."/>
            <person name="Jiao W.-B."/>
            <person name="Krause K."/>
            <person name="Campoy J.A."/>
            <person name="Goel M."/>
            <person name="Folz-Donahue K."/>
            <person name="Kukat C."/>
            <person name="Huettel B."/>
            <person name="Schneeberger K."/>
        </authorList>
    </citation>
    <scope>NUCLEOTIDE SEQUENCE [LARGE SCALE GENOMIC DNA]</scope>
    <source>
        <strain evidence="2">SolTubOtavaFocal</strain>
        <tissue evidence="2">Leaves</tissue>
    </source>
</reference>
<dbReference type="Proteomes" id="UP000826656">
    <property type="component" value="Unassembled WGS sequence"/>
</dbReference>
<organism evidence="2 3">
    <name type="scientific">Solanum tuberosum</name>
    <name type="common">Potato</name>
    <dbReference type="NCBI Taxonomy" id="4113"/>
    <lineage>
        <taxon>Eukaryota</taxon>
        <taxon>Viridiplantae</taxon>
        <taxon>Streptophyta</taxon>
        <taxon>Embryophyta</taxon>
        <taxon>Tracheophyta</taxon>
        <taxon>Spermatophyta</taxon>
        <taxon>Magnoliopsida</taxon>
        <taxon>eudicotyledons</taxon>
        <taxon>Gunneridae</taxon>
        <taxon>Pentapetalae</taxon>
        <taxon>asterids</taxon>
        <taxon>lamiids</taxon>
        <taxon>Solanales</taxon>
        <taxon>Solanaceae</taxon>
        <taxon>Solanoideae</taxon>
        <taxon>Solaneae</taxon>
        <taxon>Solanum</taxon>
    </lineage>
</organism>
<proteinExistence type="predicted"/>
<comment type="caution">
    <text evidence="2">The sequence shown here is derived from an EMBL/GenBank/DDBJ whole genome shotgun (WGS) entry which is preliminary data.</text>
</comment>
<keyword evidence="3" id="KW-1185">Reference proteome</keyword>
<gene>
    <name evidence="2" type="ORF">KY290_021785</name>
</gene>
<evidence type="ECO:0008006" key="4">
    <source>
        <dbReference type="Google" id="ProtNLM"/>
    </source>
</evidence>
<evidence type="ECO:0000313" key="3">
    <source>
        <dbReference type="Proteomes" id="UP000826656"/>
    </source>
</evidence>
<sequence length="246" mass="27698">MSLEVTTFTKRDSNTNGSHGNWAEVLANLYSGVYYYLFLKVLTHSERGKREGRVGQRTQLLESYYLERDVGLLDLSSFADVHARKKKRGYWGRLYCIIVAGMSLKKEWAVDVILVLGCWKCFTLKNVVPIPLLLVDSSDIYEEFHEKLGFSKVQQLLLKGPSGRYYLIEGDSGIRTIQTTLSVRSGVLELFVVDEGDDVVPAIDISHNNEPYLVTIDAATEGETSEEENDENEPYLVTLDAATEGE</sequence>
<evidence type="ECO:0000256" key="1">
    <source>
        <dbReference type="SAM" id="MobiDB-lite"/>
    </source>
</evidence>
<feature type="region of interest" description="Disordered" evidence="1">
    <location>
        <begin position="221"/>
        <end position="246"/>
    </location>
</feature>
<protein>
    <recommendedName>
        <fullName evidence="4">Integrase core domain containing protein</fullName>
    </recommendedName>
</protein>
<feature type="compositionally biased region" description="Acidic residues" evidence="1">
    <location>
        <begin position="223"/>
        <end position="233"/>
    </location>
</feature>
<accession>A0ABQ7V2H8</accession>
<dbReference type="EMBL" id="JAIVGD010000015">
    <property type="protein sequence ID" value="KAH0758292.1"/>
    <property type="molecule type" value="Genomic_DNA"/>
</dbReference>
<name>A0ABQ7V2H8_SOLTU</name>
<evidence type="ECO:0000313" key="2">
    <source>
        <dbReference type="EMBL" id="KAH0758292.1"/>
    </source>
</evidence>